<organism evidence="2 3">
    <name type="scientific">Portunus trituberculatus</name>
    <name type="common">Swimming crab</name>
    <name type="synonym">Neptunus trituberculatus</name>
    <dbReference type="NCBI Taxonomy" id="210409"/>
    <lineage>
        <taxon>Eukaryota</taxon>
        <taxon>Metazoa</taxon>
        <taxon>Ecdysozoa</taxon>
        <taxon>Arthropoda</taxon>
        <taxon>Crustacea</taxon>
        <taxon>Multicrustacea</taxon>
        <taxon>Malacostraca</taxon>
        <taxon>Eumalacostraca</taxon>
        <taxon>Eucarida</taxon>
        <taxon>Decapoda</taxon>
        <taxon>Pleocyemata</taxon>
        <taxon>Brachyura</taxon>
        <taxon>Eubrachyura</taxon>
        <taxon>Portunoidea</taxon>
        <taxon>Portunidae</taxon>
        <taxon>Portuninae</taxon>
        <taxon>Portunus</taxon>
    </lineage>
</organism>
<dbReference type="OrthoDB" id="6138663at2759"/>
<sequence length="46" mass="4903">MSKYERFNDGVEGSAEEGVNAKSTQQYGATTPAGDVEAPAEPTKKR</sequence>
<evidence type="ECO:0000256" key="1">
    <source>
        <dbReference type="SAM" id="MobiDB-lite"/>
    </source>
</evidence>
<evidence type="ECO:0000313" key="2">
    <source>
        <dbReference type="EMBL" id="MPC79899.1"/>
    </source>
</evidence>
<keyword evidence="3" id="KW-1185">Reference proteome</keyword>
<protein>
    <submittedName>
        <fullName evidence="2">Uncharacterized protein</fullName>
    </submittedName>
</protein>
<dbReference type="EMBL" id="VSRR010052399">
    <property type="protein sequence ID" value="MPC79899.1"/>
    <property type="molecule type" value="Genomic_DNA"/>
</dbReference>
<reference evidence="2 3" key="1">
    <citation type="submission" date="2019-05" db="EMBL/GenBank/DDBJ databases">
        <title>Another draft genome of Portunus trituberculatus and its Hox gene families provides insights of decapod evolution.</title>
        <authorList>
            <person name="Jeong J.-H."/>
            <person name="Song I."/>
            <person name="Kim S."/>
            <person name="Choi T."/>
            <person name="Kim D."/>
            <person name="Ryu S."/>
            <person name="Kim W."/>
        </authorList>
    </citation>
    <scope>NUCLEOTIDE SEQUENCE [LARGE SCALE GENOMIC DNA]</scope>
    <source>
        <tissue evidence="2">Muscle</tissue>
    </source>
</reference>
<dbReference type="AlphaFoldDB" id="A0A5B7IDJ6"/>
<comment type="caution">
    <text evidence="2">The sequence shown here is derived from an EMBL/GenBank/DDBJ whole genome shotgun (WGS) entry which is preliminary data.</text>
</comment>
<proteinExistence type="predicted"/>
<feature type="region of interest" description="Disordered" evidence="1">
    <location>
        <begin position="1"/>
        <end position="46"/>
    </location>
</feature>
<evidence type="ECO:0000313" key="3">
    <source>
        <dbReference type="Proteomes" id="UP000324222"/>
    </source>
</evidence>
<accession>A0A5B7IDJ6</accession>
<gene>
    <name evidence="2" type="ORF">E2C01_074453</name>
</gene>
<dbReference type="Proteomes" id="UP000324222">
    <property type="component" value="Unassembled WGS sequence"/>
</dbReference>
<name>A0A5B7IDJ6_PORTR</name>